<dbReference type="InterPro" id="IPR028098">
    <property type="entry name" value="Glyco_trans_4-like_N"/>
</dbReference>
<organism evidence="3 4">
    <name type="scientific">candidate division WWE3 bacterium GW2011_GWE1_41_27</name>
    <dbReference type="NCBI Taxonomy" id="1619131"/>
    <lineage>
        <taxon>Bacteria</taxon>
        <taxon>Katanobacteria</taxon>
    </lineage>
</organism>
<dbReference type="PANTHER" id="PTHR45947">
    <property type="entry name" value="SULFOQUINOVOSYL TRANSFERASE SQD2"/>
    <property type="match status" value="1"/>
</dbReference>
<dbReference type="PANTHER" id="PTHR45947:SF3">
    <property type="entry name" value="SULFOQUINOVOSYL TRANSFERASE SQD2"/>
    <property type="match status" value="1"/>
</dbReference>
<dbReference type="GO" id="GO:0016757">
    <property type="term" value="F:glycosyltransferase activity"/>
    <property type="evidence" value="ECO:0007669"/>
    <property type="project" value="InterPro"/>
</dbReference>
<dbReference type="Proteomes" id="UP000034544">
    <property type="component" value="Unassembled WGS sequence"/>
</dbReference>
<comment type="caution">
    <text evidence="3">The sequence shown here is derived from an EMBL/GenBank/DDBJ whole genome shotgun (WGS) entry which is preliminary data.</text>
</comment>
<evidence type="ECO:0000313" key="3">
    <source>
        <dbReference type="EMBL" id="KKS06005.1"/>
    </source>
</evidence>
<keyword evidence="3" id="KW-0808">Transferase</keyword>
<dbReference type="EMBL" id="LCBF01000038">
    <property type="protein sequence ID" value="KKS06005.1"/>
    <property type="molecule type" value="Genomic_DNA"/>
</dbReference>
<dbReference type="SUPFAM" id="SSF53756">
    <property type="entry name" value="UDP-Glycosyltransferase/glycogen phosphorylase"/>
    <property type="match status" value="1"/>
</dbReference>
<feature type="domain" description="Glycosyltransferase subfamily 4-like N-terminal" evidence="2">
    <location>
        <begin position="16"/>
        <end position="202"/>
    </location>
</feature>
<accession>A0A0G0VYT8</accession>
<proteinExistence type="predicted"/>
<dbReference type="AlphaFoldDB" id="A0A0G0VYT8"/>
<gene>
    <name evidence="3" type="ORF">UU59_C0038G0003</name>
</gene>
<name>A0A0G0VYT8_UNCKA</name>
<dbReference type="CDD" id="cd03801">
    <property type="entry name" value="GT4_PimA-like"/>
    <property type="match status" value="1"/>
</dbReference>
<evidence type="ECO:0000259" key="1">
    <source>
        <dbReference type="Pfam" id="PF00534"/>
    </source>
</evidence>
<dbReference type="Gene3D" id="3.40.50.2000">
    <property type="entry name" value="Glycogen Phosphorylase B"/>
    <property type="match status" value="2"/>
</dbReference>
<protein>
    <submittedName>
        <fullName evidence="3">Glycosyl transferase group 1</fullName>
    </submittedName>
</protein>
<reference evidence="3 4" key="1">
    <citation type="journal article" date="2015" name="Nature">
        <title>rRNA introns, odd ribosomes, and small enigmatic genomes across a large radiation of phyla.</title>
        <authorList>
            <person name="Brown C.T."/>
            <person name="Hug L.A."/>
            <person name="Thomas B.C."/>
            <person name="Sharon I."/>
            <person name="Castelle C.J."/>
            <person name="Singh A."/>
            <person name="Wilkins M.J."/>
            <person name="Williams K.H."/>
            <person name="Banfield J.F."/>
        </authorList>
    </citation>
    <scope>NUCLEOTIDE SEQUENCE [LARGE SCALE GENOMIC DNA]</scope>
</reference>
<dbReference type="Pfam" id="PF00534">
    <property type="entry name" value="Glycos_transf_1"/>
    <property type="match status" value="1"/>
</dbReference>
<dbReference type="Pfam" id="PF13439">
    <property type="entry name" value="Glyco_transf_4"/>
    <property type="match status" value="1"/>
</dbReference>
<dbReference type="InterPro" id="IPR050194">
    <property type="entry name" value="Glycosyltransferase_grp1"/>
</dbReference>
<evidence type="ECO:0000313" key="4">
    <source>
        <dbReference type="Proteomes" id="UP000034544"/>
    </source>
</evidence>
<evidence type="ECO:0000259" key="2">
    <source>
        <dbReference type="Pfam" id="PF13439"/>
    </source>
</evidence>
<sequence length="397" mass="43672">MKIAVFIKSTTFSGSYGGLETQNKLLCEGLVSRGHKVTVFTPRFAKEKEQAVENGVKYIFVDCKTAHYSSVTVSKKDGWVEKSYEVFRELQKTEEFELILGQSSGAVGVIRHKEEFGLPIVSISHGTKIGELQTKFKSDSSIKGLLRAALDLPHVLKNFFTVQREFVHGSDVVVAVSNSVKKALIDETFVEDAKVRVINNGIKPLKVETVDGERGAVGKFRLLYVGQLIRSKGIGKLAEIVAGEDMKDFTLDIVGAGDLQEELGAISGKSEGRITLRGKLDYAEVLRMYNPARFDAFVFPTSRLEGFPMVLVEAMFGQLPVVAFDLGGVSDAVTDGETGYLVTPGKFFVFKSKLNGLKSDPELARKLGVNALNKATERFTLDKMLDSYEGIFKELKS</sequence>
<dbReference type="InterPro" id="IPR001296">
    <property type="entry name" value="Glyco_trans_1"/>
</dbReference>
<feature type="domain" description="Glycosyl transferase family 1" evidence="1">
    <location>
        <begin position="218"/>
        <end position="371"/>
    </location>
</feature>